<evidence type="ECO:0000313" key="6">
    <source>
        <dbReference type="EMBL" id="PFX32818.1"/>
    </source>
</evidence>
<dbReference type="GO" id="GO:0009897">
    <property type="term" value="C:external side of plasma membrane"/>
    <property type="evidence" value="ECO:0007669"/>
    <property type="project" value="TreeGrafter"/>
</dbReference>
<dbReference type="GO" id="GO:0038023">
    <property type="term" value="F:signaling receptor activity"/>
    <property type="evidence" value="ECO:0007669"/>
    <property type="project" value="TreeGrafter"/>
</dbReference>
<dbReference type="InterPro" id="IPR004269">
    <property type="entry name" value="Folate_rcpt"/>
</dbReference>
<dbReference type="Proteomes" id="UP000225706">
    <property type="component" value="Unassembled WGS sequence"/>
</dbReference>
<comment type="similarity">
    <text evidence="1">Belongs to the folate receptor family.</text>
</comment>
<keyword evidence="2" id="KW-0732">Signal</keyword>
<evidence type="ECO:0000256" key="3">
    <source>
        <dbReference type="ARBA" id="ARBA00023157"/>
    </source>
</evidence>
<dbReference type="PANTHER" id="PTHR10517:SF19">
    <property type="entry name" value="RETBINDIN"/>
    <property type="match status" value="1"/>
</dbReference>
<keyword evidence="7" id="KW-1185">Reference proteome</keyword>
<proteinExistence type="inferred from homology"/>
<comment type="caution">
    <text evidence="6">The sequence shown here is derived from an EMBL/GenBank/DDBJ whole genome shotgun (WGS) entry which is preliminary data.</text>
</comment>
<feature type="domain" description="Folate receptor-like" evidence="5">
    <location>
        <begin position="69"/>
        <end position="232"/>
    </location>
</feature>
<dbReference type="OrthoDB" id="5982417at2759"/>
<reference evidence="7" key="1">
    <citation type="journal article" date="2017" name="bioRxiv">
        <title>Comparative analysis of the genomes of Stylophora pistillata and Acropora digitifera provides evidence for extensive differences between species of corals.</title>
        <authorList>
            <person name="Voolstra C.R."/>
            <person name="Li Y."/>
            <person name="Liew Y.J."/>
            <person name="Baumgarten S."/>
            <person name="Zoccola D."/>
            <person name="Flot J.-F."/>
            <person name="Tambutte S."/>
            <person name="Allemand D."/>
            <person name="Aranda M."/>
        </authorList>
    </citation>
    <scope>NUCLEOTIDE SEQUENCE [LARGE SCALE GENOMIC DNA]</scope>
</reference>
<keyword evidence="4" id="KW-1133">Transmembrane helix</keyword>
<sequence>MSSLALPARFAEILEEDEHKGYKADFIFDCDKGRFVLKIRETMYTITVLALVGSLLTIPSAAHKGHGKCLPGAKHKESPSAEESMAACKSYKDASCCTSDFTRQLATPPIKKVGNFSWTPCNKTLSTKCEAFMVMVECFYRCSHNAYFWKNPYFTSAITKAPVCSGFCDGWFDACKDDLTCAKNWITDFKMEAGVNNCKQPCKNFSDYYANGKDLCESMWGASFVYKKTNCLQMNFTSPNPNDALVEKLSKEKQFSSKVHPTGESSGAVFFATSLAIVWIPLIAFFY</sequence>
<dbReference type="GO" id="GO:0032217">
    <property type="term" value="F:riboflavin transmembrane transporter activity"/>
    <property type="evidence" value="ECO:0007669"/>
    <property type="project" value="TreeGrafter"/>
</dbReference>
<evidence type="ECO:0000256" key="2">
    <source>
        <dbReference type="ARBA" id="ARBA00022729"/>
    </source>
</evidence>
<dbReference type="AlphaFoldDB" id="A0A2B4SW98"/>
<feature type="transmembrane region" description="Helical" evidence="4">
    <location>
        <begin position="267"/>
        <end position="286"/>
    </location>
</feature>
<protein>
    <submittedName>
        <fullName evidence="6">Riboflavin-binding protein</fullName>
    </submittedName>
</protein>
<dbReference type="EMBL" id="LSMT01000018">
    <property type="protein sequence ID" value="PFX32818.1"/>
    <property type="molecule type" value="Genomic_DNA"/>
</dbReference>
<evidence type="ECO:0000259" key="5">
    <source>
        <dbReference type="Pfam" id="PF03024"/>
    </source>
</evidence>
<keyword evidence="3" id="KW-1015">Disulfide bond</keyword>
<dbReference type="PANTHER" id="PTHR10517">
    <property type="entry name" value="FOLATE RECEPTOR"/>
    <property type="match status" value="1"/>
</dbReference>
<evidence type="ECO:0000313" key="7">
    <source>
        <dbReference type="Proteomes" id="UP000225706"/>
    </source>
</evidence>
<dbReference type="InterPro" id="IPR018143">
    <property type="entry name" value="Folate_rcpt-like"/>
</dbReference>
<keyword evidence="4" id="KW-0472">Membrane</keyword>
<dbReference type="Pfam" id="PF03024">
    <property type="entry name" value="Folate_rec"/>
    <property type="match status" value="1"/>
</dbReference>
<evidence type="ECO:0000256" key="1">
    <source>
        <dbReference type="ARBA" id="ARBA00007932"/>
    </source>
</evidence>
<accession>A0A2B4SW98</accession>
<gene>
    <name evidence="6" type="primary">2</name>
    <name evidence="6" type="ORF">AWC38_SpisGene2308</name>
</gene>
<evidence type="ECO:0000256" key="4">
    <source>
        <dbReference type="SAM" id="Phobius"/>
    </source>
</evidence>
<name>A0A2B4SW98_STYPI</name>
<dbReference type="STRING" id="50429.A0A2B4SW98"/>
<keyword evidence="4" id="KW-0812">Transmembrane</keyword>
<organism evidence="6 7">
    <name type="scientific">Stylophora pistillata</name>
    <name type="common">Smooth cauliflower coral</name>
    <dbReference type="NCBI Taxonomy" id="50429"/>
    <lineage>
        <taxon>Eukaryota</taxon>
        <taxon>Metazoa</taxon>
        <taxon>Cnidaria</taxon>
        <taxon>Anthozoa</taxon>
        <taxon>Hexacorallia</taxon>
        <taxon>Scleractinia</taxon>
        <taxon>Astrocoeniina</taxon>
        <taxon>Pocilloporidae</taxon>
        <taxon>Stylophora</taxon>
    </lineage>
</organism>
<dbReference type="GO" id="GO:1902444">
    <property type="term" value="F:riboflavin binding"/>
    <property type="evidence" value="ECO:0007669"/>
    <property type="project" value="TreeGrafter"/>
</dbReference>